<dbReference type="PANTHER" id="PTHR46599:SF3">
    <property type="entry name" value="PIGGYBAC TRANSPOSABLE ELEMENT-DERIVED PROTEIN 4"/>
    <property type="match status" value="1"/>
</dbReference>
<proteinExistence type="predicted"/>
<dbReference type="Proteomes" id="UP000801492">
    <property type="component" value="Unassembled WGS sequence"/>
</dbReference>
<dbReference type="OrthoDB" id="6782332at2759"/>
<name>A0A8K0D1B0_IGNLU</name>
<comment type="caution">
    <text evidence="2">The sequence shown here is derived from an EMBL/GenBank/DDBJ whole genome shotgun (WGS) entry which is preliminary data.</text>
</comment>
<protein>
    <recommendedName>
        <fullName evidence="1">PiggyBac transposable element-derived protein domain-containing protein</fullName>
    </recommendedName>
</protein>
<sequence>MVKKKVAKHAIGLLESFFPNSIIERIVQHTNSYLTKFRKNYSRPRDVRPTDMVEIKALFELLYMTDVKKTQHLNVKYLWTSDESGVECMRSTMSRKKFLLLLRALRFDNFEDRAEQKLHDTFAAVTDVLDEFISKCKENYQVGEYSTVDEMLEPFGGCYKFRQYIPSKPAK</sequence>
<reference evidence="2" key="1">
    <citation type="submission" date="2019-08" db="EMBL/GenBank/DDBJ databases">
        <title>The genome of the North American firefly Photinus pyralis.</title>
        <authorList>
            <consortium name="Photinus pyralis genome working group"/>
            <person name="Fallon T.R."/>
            <person name="Sander Lower S.E."/>
            <person name="Weng J.-K."/>
        </authorList>
    </citation>
    <scope>NUCLEOTIDE SEQUENCE</scope>
    <source>
        <strain evidence="2">TRF0915ILg1</strain>
        <tissue evidence="2">Whole body</tissue>
    </source>
</reference>
<accession>A0A8K0D1B0</accession>
<evidence type="ECO:0000259" key="1">
    <source>
        <dbReference type="Pfam" id="PF13843"/>
    </source>
</evidence>
<dbReference type="InterPro" id="IPR029526">
    <property type="entry name" value="PGBD"/>
</dbReference>
<keyword evidence="3" id="KW-1185">Reference proteome</keyword>
<evidence type="ECO:0000313" key="2">
    <source>
        <dbReference type="EMBL" id="KAF2895172.1"/>
    </source>
</evidence>
<organism evidence="2 3">
    <name type="scientific">Ignelater luminosus</name>
    <name type="common">Cucubano</name>
    <name type="synonym">Pyrophorus luminosus</name>
    <dbReference type="NCBI Taxonomy" id="2038154"/>
    <lineage>
        <taxon>Eukaryota</taxon>
        <taxon>Metazoa</taxon>
        <taxon>Ecdysozoa</taxon>
        <taxon>Arthropoda</taxon>
        <taxon>Hexapoda</taxon>
        <taxon>Insecta</taxon>
        <taxon>Pterygota</taxon>
        <taxon>Neoptera</taxon>
        <taxon>Endopterygota</taxon>
        <taxon>Coleoptera</taxon>
        <taxon>Polyphaga</taxon>
        <taxon>Elateriformia</taxon>
        <taxon>Elateroidea</taxon>
        <taxon>Elateridae</taxon>
        <taxon>Agrypninae</taxon>
        <taxon>Pyrophorini</taxon>
        <taxon>Ignelater</taxon>
    </lineage>
</organism>
<dbReference type="PANTHER" id="PTHR46599">
    <property type="entry name" value="PIGGYBAC TRANSPOSABLE ELEMENT-DERIVED PROTEIN 4"/>
    <property type="match status" value="1"/>
</dbReference>
<dbReference type="AlphaFoldDB" id="A0A8K0D1B0"/>
<evidence type="ECO:0000313" key="3">
    <source>
        <dbReference type="Proteomes" id="UP000801492"/>
    </source>
</evidence>
<gene>
    <name evidence="2" type="ORF">ILUMI_11000</name>
</gene>
<feature type="domain" description="PiggyBac transposable element-derived protein" evidence="1">
    <location>
        <begin position="11"/>
        <end position="171"/>
    </location>
</feature>
<dbReference type="EMBL" id="VTPC01006158">
    <property type="protein sequence ID" value="KAF2895172.1"/>
    <property type="molecule type" value="Genomic_DNA"/>
</dbReference>
<dbReference type="Pfam" id="PF13843">
    <property type="entry name" value="DDE_Tnp_1_7"/>
    <property type="match status" value="1"/>
</dbReference>